<evidence type="ECO:0000313" key="2">
    <source>
        <dbReference type="EMBL" id="SCV00682.1"/>
    </source>
</evidence>
<organism evidence="2 3">
    <name type="scientific">Lachancea mirantina</name>
    <dbReference type="NCBI Taxonomy" id="1230905"/>
    <lineage>
        <taxon>Eukaryota</taxon>
        <taxon>Fungi</taxon>
        <taxon>Dikarya</taxon>
        <taxon>Ascomycota</taxon>
        <taxon>Saccharomycotina</taxon>
        <taxon>Saccharomycetes</taxon>
        <taxon>Saccharomycetales</taxon>
        <taxon>Saccharomycetaceae</taxon>
        <taxon>Lachancea</taxon>
    </lineage>
</organism>
<dbReference type="STRING" id="1230905.A0A1G4K9C0"/>
<accession>A0A1G4K9C0</accession>
<dbReference type="GO" id="GO:0031505">
    <property type="term" value="P:fungal-type cell wall organization"/>
    <property type="evidence" value="ECO:0007669"/>
    <property type="project" value="InterPro"/>
</dbReference>
<gene>
    <name evidence="2" type="ORF">LAMI_0G06634G</name>
</gene>
<proteinExistence type="predicted"/>
<dbReference type="Pfam" id="PF17056">
    <property type="entry name" value="KRE1"/>
    <property type="match status" value="1"/>
</dbReference>
<protein>
    <submittedName>
        <fullName evidence="2">LAMI_0G06634g1_1</fullName>
    </submittedName>
</protein>
<dbReference type="EMBL" id="LT598469">
    <property type="protein sequence ID" value="SCV00682.1"/>
    <property type="molecule type" value="Genomic_DNA"/>
</dbReference>
<dbReference type="OrthoDB" id="4036666at2759"/>
<dbReference type="AlphaFoldDB" id="A0A1G4K9C0"/>
<reference evidence="2 3" key="1">
    <citation type="submission" date="2016-03" db="EMBL/GenBank/DDBJ databases">
        <authorList>
            <person name="Devillers H."/>
        </authorList>
    </citation>
    <scope>NUCLEOTIDE SEQUENCE [LARGE SCALE GENOMIC DNA]</scope>
    <source>
        <strain evidence="2">CBS 11717</strain>
    </source>
</reference>
<feature type="signal peptide" evidence="1">
    <location>
        <begin position="1"/>
        <end position="19"/>
    </location>
</feature>
<feature type="chain" id="PRO_5009236413" evidence="1">
    <location>
        <begin position="20"/>
        <end position="337"/>
    </location>
</feature>
<dbReference type="Proteomes" id="UP000191024">
    <property type="component" value="Chromosome G"/>
</dbReference>
<sequence length="337" mass="32705">MRVGTRLLFLVSSLSAVLAATLSTIIVTSTNPAGVVVTLTSISTVTPAAAAAAATTGPTVVTTTNAAGAVITSTVTPATGNVVTTTDAAGNVITTTAAGVTATGTTPAASVITTTNAAGAVITSTLAPSSSYSVITTTNAAGAVITSTVTGPASGSASSTASVVTTTNAAGAVIVSTISGSSSSSSSASASSVSSVSSSSSSLTTAAAVVANPNGRPDPSTSQTQLPLSPVTTLSVASFVTITEGTTTYTTTRGPTVIWVTLTRSGQVLTVSTTFAQRFASQFSTTAQPSSGSIGLGTISGEVGYVKSTQYLTITNGGNSNRISMASGFLAFLLWLI</sequence>
<keyword evidence="3" id="KW-1185">Reference proteome</keyword>
<dbReference type="InterPro" id="IPR031452">
    <property type="entry name" value="Kre1"/>
</dbReference>
<evidence type="ECO:0000313" key="3">
    <source>
        <dbReference type="Proteomes" id="UP000191024"/>
    </source>
</evidence>
<name>A0A1G4K9C0_9SACH</name>
<evidence type="ECO:0000256" key="1">
    <source>
        <dbReference type="SAM" id="SignalP"/>
    </source>
</evidence>
<keyword evidence="1" id="KW-0732">Signal</keyword>